<evidence type="ECO:0000256" key="1">
    <source>
        <dbReference type="SAM" id="SignalP"/>
    </source>
</evidence>
<gene>
    <name evidence="2" type="ORF">SAMN06265173_11195</name>
</gene>
<reference evidence="2 3" key="1">
    <citation type="submission" date="2017-05" db="EMBL/GenBank/DDBJ databases">
        <authorList>
            <person name="Varghese N."/>
            <person name="Submissions S."/>
        </authorList>
    </citation>
    <scope>NUCLEOTIDE SEQUENCE [LARGE SCALE GENOMIC DNA]</scope>
    <source>
        <strain evidence="2 3">DSM 29506</strain>
    </source>
</reference>
<feature type="chain" id="PRO_5021880735" description="DUF2927 domain-containing protein" evidence="1">
    <location>
        <begin position="18"/>
        <end position="311"/>
    </location>
</feature>
<dbReference type="AlphaFoldDB" id="A0A521DM51"/>
<keyword evidence="1" id="KW-0732">Signal</keyword>
<dbReference type="Pfam" id="PF11150">
    <property type="entry name" value="DUF2927"/>
    <property type="match status" value="1"/>
</dbReference>
<keyword evidence="3" id="KW-1185">Reference proteome</keyword>
<organism evidence="2 3">
    <name type="scientific">Thalassovita litoralis</name>
    <dbReference type="NCBI Taxonomy" id="1010611"/>
    <lineage>
        <taxon>Bacteria</taxon>
        <taxon>Pseudomonadati</taxon>
        <taxon>Pseudomonadota</taxon>
        <taxon>Alphaproteobacteria</taxon>
        <taxon>Rhodobacterales</taxon>
        <taxon>Roseobacteraceae</taxon>
        <taxon>Thalassovita</taxon>
    </lineage>
</organism>
<proteinExistence type="predicted"/>
<protein>
    <recommendedName>
        <fullName evidence="4">DUF2927 domain-containing protein</fullName>
    </recommendedName>
</protein>
<evidence type="ECO:0000313" key="2">
    <source>
        <dbReference type="EMBL" id="SMO72672.1"/>
    </source>
</evidence>
<evidence type="ECO:0008006" key="4">
    <source>
        <dbReference type="Google" id="ProtNLM"/>
    </source>
</evidence>
<dbReference type="EMBL" id="FXTO01000011">
    <property type="protein sequence ID" value="SMO72672.1"/>
    <property type="molecule type" value="Genomic_DNA"/>
</dbReference>
<accession>A0A521DM51</accession>
<dbReference type="RefSeq" id="WP_408033801.1">
    <property type="nucleotide sequence ID" value="NZ_FXTO01000011.1"/>
</dbReference>
<name>A0A521DM51_9RHOB</name>
<dbReference type="InterPro" id="IPR021323">
    <property type="entry name" value="DUF2927"/>
</dbReference>
<feature type="signal peptide" evidence="1">
    <location>
        <begin position="1"/>
        <end position="17"/>
    </location>
</feature>
<sequence length="311" mass="34035">MRLSALIKAAATGAVLALPGCIDTTPRTPPQSRPSDLPTNIQSAQSQALAKYYARMQADLLTQGLLRTDGGGPDTPFSADILARNFERIAFFDEYERGAGLRAARGDAGALRRWNGPVRVSVEFGLTVSKDQQAKDRASVSGYVDRLNRLTGHPISMREQGANFHVLIVSEDDRPAALSRVRQIVPNINPASMQLLQDIPRAIHCLVLAFSDAENDHNYAKAIAIIRAEHPDLLRQSCIHEEIAQGLGLANDSPQARPSIFNDDDEFALLTTHDEMLLKILYDRRLQAGISAEQARPIVRQIARELLGGSS</sequence>
<evidence type="ECO:0000313" key="3">
    <source>
        <dbReference type="Proteomes" id="UP000316030"/>
    </source>
</evidence>
<dbReference type="Proteomes" id="UP000316030">
    <property type="component" value="Unassembled WGS sequence"/>
</dbReference>